<feature type="compositionally biased region" description="Low complexity" evidence="1">
    <location>
        <begin position="272"/>
        <end position="282"/>
    </location>
</feature>
<keyword evidence="5" id="KW-1185">Reference proteome</keyword>
<dbReference type="OrthoDB" id="3346251at2759"/>
<dbReference type="Proteomes" id="UP000287166">
    <property type="component" value="Unassembled WGS sequence"/>
</dbReference>
<feature type="transmembrane region" description="Helical" evidence="2">
    <location>
        <begin position="204"/>
        <end position="224"/>
    </location>
</feature>
<keyword evidence="2" id="KW-1133">Transmembrane helix</keyword>
<gene>
    <name evidence="4" type="ORF">SCP_1301070</name>
</gene>
<evidence type="ECO:0000259" key="3">
    <source>
        <dbReference type="Pfam" id="PF20151"/>
    </source>
</evidence>
<organism evidence="4 5">
    <name type="scientific">Sparassis crispa</name>
    <dbReference type="NCBI Taxonomy" id="139825"/>
    <lineage>
        <taxon>Eukaryota</taxon>
        <taxon>Fungi</taxon>
        <taxon>Dikarya</taxon>
        <taxon>Basidiomycota</taxon>
        <taxon>Agaricomycotina</taxon>
        <taxon>Agaricomycetes</taxon>
        <taxon>Polyporales</taxon>
        <taxon>Sparassidaceae</taxon>
        <taxon>Sparassis</taxon>
    </lineage>
</organism>
<accession>A0A401H1M4</accession>
<feature type="transmembrane region" description="Helical" evidence="2">
    <location>
        <begin position="50"/>
        <end position="71"/>
    </location>
</feature>
<dbReference type="EMBL" id="BFAD01000013">
    <property type="protein sequence ID" value="GBE88292.1"/>
    <property type="molecule type" value="Genomic_DNA"/>
</dbReference>
<evidence type="ECO:0000313" key="5">
    <source>
        <dbReference type="Proteomes" id="UP000287166"/>
    </source>
</evidence>
<protein>
    <recommendedName>
        <fullName evidence="3">DUF6533 domain-containing protein</fullName>
    </recommendedName>
</protein>
<feature type="transmembrane region" description="Helical" evidence="2">
    <location>
        <begin position="115"/>
        <end position="134"/>
    </location>
</feature>
<dbReference type="AlphaFoldDB" id="A0A401H1M4"/>
<keyword evidence="2" id="KW-0472">Membrane</keyword>
<keyword evidence="2" id="KW-0812">Transmembrane</keyword>
<dbReference type="InterPro" id="IPR045340">
    <property type="entry name" value="DUF6533"/>
</dbReference>
<sequence length="369" mass="41386">MSCCPESRTPAYLRVASLAIAMYDWLWTLPVEYRIYREQSSIFNLSRPCIFFILIRYVSIVTMVANNVGFFRHDIPPSVCSHYLYFAPIMKSTQILVTQGILFLRTWAISRRSQWVFWTLAILFSVSIPVEYFVSVYKRVPVQSDCGNCTSANQDGYRVAWVFYMICMVYDTTCTAIVTSYLWFESLNTNNGQRLARLLLREGLIYFVFLTVVNILNLIVYHTAKTNAQSAAASLGYAITWIMAQRILIQLHEMRRSAQLVSAASAHTPSISASRSLSRSQSGVDRAEAQIWPPTPTHTLDLRPDMVLSISQPSESESGSRREVRGETVVPQEVTMSSRADAKCRCQGDGDGDGVVVGAGDGKGERGCV</sequence>
<dbReference type="InParanoid" id="A0A401H1M4"/>
<feature type="transmembrane region" description="Helical" evidence="2">
    <location>
        <begin position="83"/>
        <end position="103"/>
    </location>
</feature>
<comment type="caution">
    <text evidence="4">The sequence shown here is derived from an EMBL/GenBank/DDBJ whole genome shotgun (WGS) entry which is preliminary data.</text>
</comment>
<name>A0A401H1M4_9APHY</name>
<proteinExistence type="predicted"/>
<feature type="domain" description="DUF6533" evidence="3">
    <location>
        <begin position="12"/>
        <end position="60"/>
    </location>
</feature>
<evidence type="ECO:0000313" key="4">
    <source>
        <dbReference type="EMBL" id="GBE88292.1"/>
    </source>
</evidence>
<evidence type="ECO:0000256" key="1">
    <source>
        <dbReference type="SAM" id="MobiDB-lite"/>
    </source>
</evidence>
<feature type="transmembrane region" description="Helical" evidence="2">
    <location>
        <begin position="12"/>
        <end position="29"/>
    </location>
</feature>
<dbReference type="Pfam" id="PF20151">
    <property type="entry name" value="DUF6533"/>
    <property type="match status" value="1"/>
</dbReference>
<dbReference type="STRING" id="139825.A0A401H1M4"/>
<dbReference type="RefSeq" id="XP_027619205.1">
    <property type="nucleotide sequence ID" value="XM_027763404.1"/>
</dbReference>
<dbReference type="GeneID" id="38785209"/>
<feature type="region of interest" description="Disordered" evidence="1">
    <location>
        <begin position="272"/>
        <end position="304"/>
    </location>
</feature>
<reference evidence="4 5" key="1">
    <citation type="journal article" date="2018" name="Sci. Rep.">
        <title>Genome sequence of the cauliflower mushroom Sparassis crispa (Hanabiratake) and its association with beneficial usage.</title>
        <authorList>
            <person name="Kiyama R."/>
            <person name="Furutani Y."/>
            <person name="Kawaguchi K."/>
            <person name="Nakanishi T."/>
        </authorList>
    </citation>
    <scope>NUCLEOTIDE SEQUENCE [LARGE SCALE GENOMIC DNA]</scope>
</reference>
<feature type="region of interest" description="Disordered" evidence="1">
    <location>
        <begin position="350"/>
        <end position="369"/>
    </location>
</feature>
<evidence type="ECO:0000256" key="2">
    <source>
        <dbReference type="SAM" id="Phobius"/>
    </source>
</evidence>
<feature type="transmembrane region" description="Helical" evidence="2">
    <location>
        <begin position="161"/>
        <end position="184"/>
    </location>
</feature>